<evidence type="ECO:0000256" key="1">
    <source>
        <dbReference type="ARBA" id="ARBA00004137"/>
    </source>
</evidence>
<dbReference type="EMBL" id="AZHD01000001">
    <property type="protein sequence ID" value="OAA68321.1"/>
    <property type="molecule type" value="Genomic_DNA"/>
</dbReference>
<accession>A0A168A6Q4</accession>
<dbReference type="AlphaFoldDB" id="A0A168A6Q4"/>
<keyword evidence="6" id="KW-0809">Transit peptide</keyword>
<dbReference type="Pfam" id="PF22366">
    <property type="entry name" value="NDH2_C"/>
    <property type="match status" value="1"/>
</dbReference>
<dbReference type="GO" id="GO:0005509">
    <property type="term" value="F:calcium ion binding"/>
    <property type="evidence" value="ECO:0007669"/>
    <property type="project" value="InterPro"/>
</dbReference>
<evidence type="ECO:0000256" key="7">
    <source>
        <dbReference type="ARBA" id="ARBA00023002"/>
    </source>
</evidence>
<evidence type="ECO:0000313" key="13">
    <source>
        <dbReference type="Proteomes" id="UP000076874"/>
    </source>
</evidence>
<dbReference type="InterPro" id="IPR002048">
    <property type="entry name" value="EF_hand_dom"/>
</dbReference>
<keyword evidence="4" id="KW-0274">FAD</keyword>
<dbReference type="STRING" id="1081102.A0A168A6Q4"/>
<evidence type="ECO:0000313" key="12">
    <source>
        <dbReference type="EMBL" id="OAA68321.1"/>
    </source>
</evidence>
<evidence type="ECO:0000256" key="2">
    <source>
        <dbReference type="ARBA" id="ARBA00005272"/>
    </source>
</evidence>
<feature type="transmembrane region" description="Helical" evidence="10">
    <location>
        <begin position="162"/>
        <end position="187"/>
    </location>
</feature>
<feature type="domain" description="EF-hand" evidence="11">
    <location>
        <begin position="611"/>
        <end position="646"/>
    </location>
</feature>
<keyword evidence="13" id="KW-1185">Reference proteome</keyword>
<dbReference type="Pfam" id="PF00036">
    <property type="entry name" value="EF-hand_1"/>
    <property type="match status" value="1"/>
</dbReference>
<dbReference type="InterPro" id="IPR036188">
    <property type="entry name" value="FAD/NAD-bd_sf"/>
</dbReference>
<comment type="similarity">
    <text evidence="2">Belongs to the NADH dehydrogenase family.</text>
</comment>
<dbReference type="PANTHER" id="PTHR43706:SF50">
    <property type="entry name" value="NADH DEHYDROGENASE (UBIQUINONE)-RELATED"/>
    <property type="match status" value="1"/>
</dbReference>
<dbReference type="OrthoDB" id="5376590at2759"/>
<dbReference type="Gene3D" id="3.50.50.100">
    <property type="match status" value="2"/>
</dbReference>
<dbReference type="GO" id="GO:0003954">
    <property type="term" value="F:NADH dehydrogenase activity"/>
    <property type="evidence" value="ECO:0007669"/>
    <property type="project" value="InterPro"/>
</dbReference>
<dbReference type="SUPFAM" id="SSF51905">
    <property type="entry name" value="FAD/NAD(P)-binding domain"/>
    <property type="match status" value="2"/>
</dbReference>
<dbReference type="InterPro" id="IPR018247">
    <property type="entry name" value="EF_Hand_1_Ca_BS"/>
</dbReference>
<dbReference type="PROSITE" id="PS00018">
    <property type="entry name" value="EF_HAND_1"/>
    <property type="match status" value="1"/>
</dbReference>
<keyword evidence="8" id="KW-0520">NAD</keyword>
<evidence type="ECO:0000256" key="10">
    <source>
        <dbReference type="SAM" id="Phobius"/>
    </source>
</evidence>
<name>A0A168A6Q4_9HYPO</name>
<dbReference type="PROSITE" id="PS50222">
    <property type="entry name" value="EF_HAND_2"/>
    <property type="match status" value="1"/>
</dbReference>
<dbReference type="InterPro" id="IPR011992">
    <property type="entry name" value="EF-hand-dom_pair"/>
</dbReference>
<reference evidence="12 13" key="1">
    <citation type="journal article" date="2016" name="Genome Biol. Evol.">
        <title>Divergent and convergent evolution of fungal pathogenicity.</title>
        <authorList>
            <person name="Shang Y."/>
            <person name="Xiao G."/>
            <person name="Zheng P."/>
            <person name="Cen K."/>
            <person name="Zhan S."/>
            <person name="Wang C."/>
        </authorList>
    </citation>
    <scope>NUCLEOTIDE SEQUENCE [LARGE SCALE GENOMIC DNA]</scope>
    <source>
        <strain evidence="12 13">RCEF 264</strain>
    </source>
</reference>
<evidence type="ECO:0000259" key="11">
    <source>
        <dbReference type="PROSITE" id="PS50222"/>
    </source>
</evidence>
<protein>
    <submittedName>
        <fullName evidence="12">NADH-ubiquinone oxidoreductase</fullName>
    </submittedName>
</protein>
<evidence type="ECO:0000256" key="5">
    <source>
        <dbReference type="ARBA" id="ARBA00022837"/>
    </source>
</evidence>
<evidence type="ECO:0000256" key="9">
    <source>
        <dbReference type="SAM" id="MobiDB-lite"/>
    </source>
</evidence>
<comment type="caution">
    <text evidence="12">The sequence shown here is derived from an EMBL/GenBank/DDBJ whole genome shotgun (WGS) entry which is preliminary data.</text>
</comment>
<keyword evidence="10" id="KW-0472">Membrane</keyword>
<dbReference type="FunFam" id="3.50.50.100:FF:000005">
    <property type="entry name" value="NADH-ubiquinone oxidoreductase 64 kDa subunit"/>
    <property type="match status" value="1"/>
</dbReference>
<evidence type="ECO:0000256" key="8">
    <source>
        <dbReference type="ARBA" id="ARBA00023027"/>
    </source>
</evidence>
<dbReference type="GO" id="GO:0005743">
    <property type="term" value="C:mitochondrial inner membrane"/>
    <property type="evidence" value="ECO:0007669"/>
    <property type="project" value="UniProtKB-SubCell"/>
</dbReference>
<dbReference type="SMART" id="SM00054">
    <property type="entry name" value="EFh"/>
    <property type="match status" value="1"/>
</dbReference>
<keyword evidence="10" id="KW-1133">Transmembrane helix</keyword>
<organism evidence="12 13">
    <name type="scientific">Niveomyces insectorum RCEF 264</name>
    <dbReference type="NCBI Taxonomy" id="1081102"/>
    <lineage>
        <taxon>Eukaryota</taxon>
        <taxon>Fungi</taxon>
        <taxon>Dikarya</taxon>
        <taxon>Ascomycota</taxon>
        <taxon>Pezizomycotina</taxon>
        <taxon>Sordariomycetes</taxon>
        <taxon>Hypocreomycetidae</taxon>
        <taxon>Hypocreales</taxon>
        <taxon>Cordycipitaceae</taxon>
        <taxon>Niveomyces</taxon>
    </lineage>
</organism>
<dbReference type="InterPro" id="IPR023753">
    <property type="entry name" value="FAD/NAD-binding_dom"/>
</dbReference>
<evidence type="ECO:0000256" key="6">
    <source>
        <dbReference type="ARBA" id="ARBA00022946"/>
    </source>
</evidence>
<dbReference type="Proteomes" id="UP000076874">
    <property type="component" value="Unassembled WGS sequence"/>
</dbReference>
<keyword evidence="12" id="KW-0830">Ubiquinone</keyword>
<dbReference type="SUPFAM" id="SSF47473">
    <property type="entry name" value="EF-hand"/>
    <property type="match status" value="1"/>
</dbReference>
<feature type="compositionally biased region" description="Low complexity" evidence="9">
    <location>
        <begin position="137"/>
        <end position="147"/>
    </location>
</feature>
<dbReference type="FunFam" id="3.50.50.100:FF:000002">
    <property type="entry name" value="External alternative NAD(P)H-ubiquinone oxidoreductase B1, mitochondrial"/>
    <property type="match status" value="1"/>
</dbReference>
<dbReference type="PANTHER" id="PTHR43706">
    <property type="entry name" value="NADH DEHYDROGENASE"/>
    <property type="match status" value="1"/>
</dbReference>
<feature type="region of interest" description="Disordered" evidence="9">
    <location>
        <begin position="128"/>
        <end position="150"/>
    </location>
</feature>
<evidence type="ECO:0000256" key="3">
    <source>
        <dbReference type="ARBA" id="ARBA00022630"/>
    </source>
</evidence>
<dbReference type="InterPro" id="IPR054585">
    <property type="entry name" value="NDH2-like_C"/>
</dbReference>
<evidence type="ECO:0000256" key="4">
    <source>
        <dbReference type="ARBA" id="ARBA00022827"/>
    </source>
</evidence>
<gene>
    <name evidence="12" type="ORF">SPI_00516</name>
</gene>
<dbReference type="Pfam" id="PF07992">
    <property type="entry name" value="Pyr_redox_2"/>
    <property type="match status" value="1"/>
</dbReference>
<keyword evidence="7" id="KW-0560">Oxidoreductase</keyword>
<proteinExistence type="inferred from homology"/>
<keyword evidence="5" id="KW-0106">Calcium</keyword>
<keyword evidence="10" id="KW-0812">Transmembrane</keyword>
<keyword evidence="3" id="KW-0285">Flavoprotein</keyword>
<sequence>MPAAASSIVHIARASMAFPRVGAARPLVVAAFATGHPRFPPSAGSLAFSVRASFPSTSPNARSPNALRSFSVQLPRLRQASPRSPDLASFLGGAAMRRSLPPQFFFFSASRRPDAAAVAPLVAAIRHASTKPDKPDSSSPTGTSSPSWPFAPPRSRSRFLNLFYRALAMFGAFVAFIGLGVVAFFVYDASTYKHSAEHDDIAVSSLALNPRHGGPKNLPLYEVQIDDADCDERLRTKDKPKLVILGGGWGSVALLKELNPDDYHVTVISPTNYFLFTPMLPSATVGTLELKSLVEPIRRILARVHGHFLRARAVDVDFSYKLVEVSQTDHEGREIHFYVPYDKLVLAVGSITNPHGVKGLSNCHFLKDIDDARKIRNKIVQNLEIACLPTTPDDERRRLLSFVVSGGGPTGVEFAAELYDMLNEDLVKHFPLLLRNEISVHLIQSRSHILNTYDETVSKYAEEHFARDQVEVLTNSRVSEVKPDRIIFTQMGENGEIVTKELPMGLCLWSTGVSQTSFCQHLAAKLGPAAQSNQHALETDTHLRLNGTPLGDVYAIGDCSTVQNNVADHIVSFVRNLAWKHGQDPETLEIHFADWRLVAADVKKKFPQAVVHLRRLDKLFAEFDKDHSGTLDFGELRELLKQIDSKLTSLPATAQRAHQQGLYLAHKFNKMAREAPGLQANEIRDGDLDAAVYKAFEYKHLGSLAYIGNSAVFDLGKYNVSGGLWAVYAWRSVYFAQSVSMRTRILMMMDWAKRGLFGRDLVSF</sequence>
<dbReference type="CDD" id="cd00051">
    <property type="entry name" value="EFh"/>
    <property type="match status" value="1"/>
</dbReference>
<dbReference type="InterPro" id="IPR045024">
    <property type="entry name" value="NDH-2"/>
</dbReference>
<comment type="subcellular location">
    <subcellularLocation>
        <location evidence="1">Mitochondrion inner membrane</location>
        <topology evidence="1">Peripheral membrane protein</topology>
        <orientation evidence="1">Intermembrane side</orientation>
    </subcellularLocation>
</comment>